<dbReference type="Proteomes" id="UP000184112">
    <property type="component" value="Unassembled WGS sequence"/>
</dbReference>
<proteinExistence type="predicted"/>
<feature type="coiled-coil region" evidence="1">
    <location>
        <begin position="193"/>
        <end position="220"/>
    </location>
</feature>
<evidence type="ECO:0000256" key="2">
    <source>
        <dbReference type="SAM" id="Phobius"/>
    </source>
</evidence>
<keyword evidence="2" id="KW-0812">Transmembrane</keyword>
<keyword evidence="1" id="KW-0175">Coiled coil</keyword>
<name>A0A1M5FRF4_FLAJO</name>
<evidence type="ECO:0000313" key="3">
    <source>
        <dbReference type="EMBL" id="SHF94085.1"/>
    </source>
</evidence>
<protein>
    <submittedName>
        <fullName evidence="3">Uncharacterized protein</fullName>
    </submittedName>
</protein>
<accession>A0A1M5FRF4</accession>
<reference evidence="3 4" key="1">
    <citation type="submission" date="2016-11" db="EMBL/GenBank/DDBJ databases">
        <authorList>
            <person name="Jaros S."/>
            <person name="Januszkiewicz K."/>
            <person name="Wedrychowicz H."/>
        </authorList>
    </citation>
    <scope>NUCLEOTIDE SEQUENCE [LARGE SCALE GENOMIC DNA]</scope>
    <source>
        <strain evidence="3 4">DSM 6792</strain>
    </source>
</reference>
<dbReference type="AlphaFoldDB" id="A0A1M5FRF4"/>
<keyword evidence="2" id="KW-0472">Membrane</keyword>
<feature type="transmembrane region" description="Helical" evidence="2">
    <location>
        <begin position="162"/>
        <end position="187"/>
    </location>
</feature>
<dbReference type="RefSeq" id="WP_073407755.1">
    <property type="nucleotide sequence ID" value="NZ_FQWH01000001.1"/>
</dbReference>
<sequence>MEASLKNIKLHLKDITNRLFWKSESHTSTGTQLYNISNLVKIRSVIDELKSLNLFDNITETLFNSAIYTTVNDSIRVQPQEHNKIIDSLNLLQKLVFNFLNVLTNTIPEESTDSINIKLPPVNDFDELSKVSREIHLALSQVIFNDDVNGQTKIVSVENGSIWLNVFVGATAVGVIASLVWSAAVIYKKILEGKLLEEQIRGLKVKNESLEDVLEAQKASTAIMIEAEAKHINSEHFSENLPENIEKIKNSISIFADLIAKGAEVHPALVAPENVSNLFPDPTKIIGLESKIKKISNE</sequence>
<keyword evidence="2" id="KW-1133">Transmembrane helix</keyword>
<organism evidence="3 4">
    <name type="scientific">Flavobacterium johnsoniae</name>
    <name type="common">Cytophaga johnsonae</name>
    <dbReference type="NCBI Taxonomy" id="986"/>
    <lineage>
        <taxon>Bacteria</taxon>
        <taxon>Pseudomonadati</taxon>
        <taxon>Bacteroidota</taxon>
        <taxon>Flavobacteriia</taxon>
        <taxon>Flavobacteriales</taxon>
        <taxon>Flavobacteriaceae</taxon>
        <taxon>Flavobacterium</taxon>
    </lineage>
</organism>
<evidence type="ECO:0000313" key="4">
    <source>
        <dbReference type="Proteomes" id="UP000184112"/>
    </source>
</evidence>
<gene>
    <name evidence="3" type="ORF">SAMN05444388_10163</name>
</gene>
<evidence type="ECO:0000256" key="1">
    <source>
        <dbReference type="SAM" id="Coils"/>
    </source>
</evidence>
<dbReference type="EMBL" id="FQWH01000001">
    <property type="protein sequence ID" value="SHF94085.1"/>
    <property type="molecule type" value="Genomic_DNA"/>
</dbReference>